<dbReference type="Gene3D" id="3.40.50.300">
    <property type="entry name" value="P-loop containing nucleotide triphosphate hydrolases"/>
    <property type="match status" value="1"/>
</dbReference>
<keyword evidence="2 4" id="KW-0418">Kinase</keyword>
<evidence type="ECO:0000313" key="4">
    <source>
        <dbReference type="EMBL" id="TGG93679.1"/>
    </source>
</evidence>
<protein>
    <submittedName>
        <fullName evidence="4">Polyphosphate kinase 2 family protein</fullName>
    </submittedName>
</protein>
<evidence type="ECO:0000259" key="3">
    <source>
        <dbReference type="Pfam" id="PF03976"/>
    </source>
</evidence>
<evidence type="ECO:0000256" key="1">
    <source>
        <dbReference type="ARBA" id="ARBA00022679"/>
    </source>
</evidence>
<proteinExistence type="predicted"/>
<dbReference type="InterPro" id="IPR016898">
    <property type="entry name" value="Polyphosphate_phosphotransfera"/>
</dbReference>
<sequence>MDWTDSRYYRVATDGSFRLDRQDPSFNGELLDKGSAQVFLQQGVKHLQELQDVLYADGRHGLLVVFQATDAAGKDSTIKHVMSGVNPQGVEVTSFKHPSTKESRHHWLWRYGMRVPARGFIGIFNRSYYEEVLVVKVHDLVRYQNLPPNLVGKDFWERRYVDINAFERHLANNGIRVVKFFLNISKEEQRKRFLKRLNERSKNWKFSEADLGEREHWDNYQKAFELMLRKTATTAAPWYCVPMNSKWFGRLVVVKILIEELKAMKLAYPTLGTAQLAALEKGRHALEG</sequence>
<organism evidence="4 5">
    <name type="scientific">Aphanocapsa feldmannii 277cV</name>
    <dbReference type="NCBI Taxonomy" id="2507553"/>
    <lineage>
        <taxon>Bacteria</taxon>
        <taxon>Bacillati</taxon>
        <taxon>Cyanobacteriota</taxon>
        <taxon>Cyanophyceae</taxon>
        <taxon>Oscillatoriophycideae</taxon>
        <taxon>Chroococcales</taxon>
        <taxon>Microcystaceae</taxon>
        <taxon>Aphanocapsa</taxon>
    </lineage>
</organism>
<dbReference type="PANTHER" id="PTHR34383:SF3">
    <property type="entry name" value="POLYPHOSPHATE:AMP PHOSPHOTRANSFERASE"/>
    <property type="match status" value="1"/>
</dbReference>
<dbReference type="Pfam" id="PF03976">
    <property type="entry name" value="PPK2"/>
    <property type="match status" value="1"/>
</dbReference>
<evidence type="ECO:0000313" key="5">
    <source>
        <dbReference type="Proteomes" id="UP000317990"/>
    </source>
</evidence>
<dbReference type="PANTHER" id="PTHR34383">
    <property type="entry name" value="POLYPHOSPHATE:AMP PHOSPHOTRANSFERASE-RELATED"/>
    <property type="match status" value="1"/>
</dbReference>
<keyword evidence="1" id="KW-0808">Transferase</keyword>
<dbReference type="InterPro" id="IPR022300">
    <property type="entry name" value="PPK2-rel_1"/>
</dbReference>
<name>A0A524RPE0_9CHRO</name>
<dbReference type="InterPro" id="IPR027417">
    <property type="entry name" value="P-loop_NTPase"/>
</dbReference>
<comment type="caution">
    <text evidence="4">The sequence shown here is derived from an EMBL/GenBank/DDBJ whole genome shotgun (WGS) entry which is preliminary data.</text>
</comment>
<reference evidence="4 5" key="1">
    <citation type="journal article" date="2019" name="mSystems">
        <title>Life at home and on the roam: Genomic adaptions reflect the dual lifestyle of an intracellular, facultative symbiont.</title>
        <authorList>
            <person name="Burgsdorf I."/>
        </authorList>
    </citation>
    <scope>NUCLEOTIDE SEQUENCE [LARGE SCALE GENOMIC DNA]</scope>
    <source>
        <strain evidence="4">277cV</strain>
    </source>
</reference>
<accession>A0A524RPE0</accession>
<dbReference type="EMBL" id="SRMO01000050">
    <property type="protein sequence ID" value="TGG93679.1"/>
    <property type="molecule type" value="Genomic_DNA"/>
</dbReference>
<evidence type="ECO:0000256" key="2">
    <source>
        <dbReference type="ARBA" id="ARBA00022777"/>
    </source>
</evidence>
<feature type="domain" description="Polyphosphate kinase-2-related" evidence="3">
    <location>
        <begin position="39"/>
        <end position="265"/>
    </location>
</feature>
<dbReference type="Proteomes" id="UP000317990">
    <property type="component" value="Unassembled WGS sequence"/>
</dbReference>
<dbReference type="GO" id="GO:0008976">
    <property type="term" value="F:polyphosphate kinase activity"/>
    <property type="evidence" value="ECO:0007669"/>
    <property type="project" value="InterPro"/>
</dbReference>
<dbReference type="GO" id="GO:0006797">
    <property type="term" value="P:polyphosphate metabolic process"/>
    <property type="evidence" value="ECO:0007669"/>
    <property type="project" value="InterPro"/>
</dbReference>
<dbReference type="SUPFAM" id="SSF52540">
    <property type="entry name" value="P-loop containing nucleoside triphosphate hydrolases"/>
    <property type="match status" value="1"/>
</dbReference>
<gene>
    <name evidence="4" type="ORF">ERJ67_03250</name>
</gene>
<dbReference type="NCBIfam" id="TIGR03709">
    <property type="entry name" value="PPK2_rel_1"/>
    <property type="match status" value="1"/>
</dbReference>
<dbReference type="InterPro" id="IPR022488">
    <property type="entry name" value="PPK2-related"/>
</dbReference>
<dbReference type="PIRSF" id="PIRSF028756">
    <property type="entry name" value="PPK2_prd"/>
    <property type="match status" value="1"/>
</dbReference>
<dbReference type="AlphaFoldDB" id="A0A524RPE0"/>